<accession>A0A0A1TM47</accession>
<keyword evidence="9" id="KW-0539">Nucleus</keyword>
<keyword evidence="13" id="KW-1185">Reference proteome</keyword>
<protein>
    <recommendedName>
        <fullName evidence="7">Protein YAE1</fullName>
    </recommendedName>
    <alternativeName>
        <fullName evidence="6">Protein yae1</fullName>
    </alternativeName>
</protein>
<dbReference type="OrthoDB" id="20086at2759"/>
<dbReference type="Pfam" id="PF09811">
    <property type="entry name" value="Yae1_N"/>
    <property type="match status" value="1"/>
</dbReference>
<evidence type="ECO:0000256" key="8">
    <source>
        <dbReference type="ARBA" id="ARBA00022490"/>
    </source>
</evidence>
<organism evidence="12 13">
    <name type="scientific">[Torrubiella] hemipterigena</name>
    <dbReference type="NCBI Taxonomy" id="1531966"/>
    <lineage>
        <taxon>Eukaryota</taxon>
        <taxon>Fungi</taxon>
        <taxon>Dikarya</taxon>
        <taxon>Ascomycota</taxon>
        <taxon>Pezizomycotina</taxon>
        <taxon>Sordariomycetes</taxon>
        <taxon>Hypocreomycetidae</taxon>
        <taxon>Hypocreales</taxon>
        <taxon>Clavicipitaceae</taxon>
        <taxon>Clavicipitaceae incertae sedis</taxon>
        <taxon>'Torrubiella' clade</taxon>
    </lineage>
</organism>
<dbReference type="InterPro" id="IPR038881">
    <property type="entry name" value="Yae1-like"/>
</dbReference>
<keyword evidence="8" id="KW-0963">Cytoplasm</keyword>
<evidence type="ECO:0000256" key="7">
    <source>
        <dbReference type="ARBA" id="ARBA00018400"/>
    </source>
</evidence>
<evidence type="ECO:0000313" key="12">
    <source>
        <dbReference type="EMBL" id="CEJ91277.1"/>
    </source>
</evidence>
<evidence type="ECO:0000256" key="10">
    <source>
        <dbReference type="SAM" id="MobiDB-lite"/>
    </source>
</evidence>
<evidence type="ECO:0000259" key="11">
    <source>
        <dbReference type="Pfam" id="PF09811"/>
    </source>
</evidence>
<comment type="function">
    <text evidence="1">The complex LTO1:YAE1 may function as a target specific adapter that probably recruits apo-RPLI1 to the cytosolic iron-sulfur protein assembly (CIA) complex machinery. May be required for biogenesis of the large ribosomal subunit and initiation of translation.</text>
</comment>
<dbReference type="InterPro" id="IPR019191">
    <property type="entry name" value="Essential_protein_Yae1_N"/>
</dbReference>
<dbReference type="GO" id="GO:0005737">
    <property type="term" value="C:cytoplasm"/>
    <property type="evidence" value="ECO:0007669"/>
    <property type="project" value="UniProtKB-SubCell"/>
</dbReference>
<dbReference type="AlphaFoldDB" id="A0A0A1TM47"/>
<evidence type="ECO:0000256" key="9">
    <source>
        <dbReference type="ARBA" id="ARBA00023242"/>
    </source>
</evidence>
<comment type="subunit">
    <text evidence="5">May form a complex with LTO1.</text>
</comment>
<feature type="region of interest" description="Disordered" evidence="10">
    <location>
        <begin position="1"/>
        <end position="60"/>
    </location>
</feature>
<feature type="domain" description="Essential protein Yae1 N-terminal" evidence="11">
    <location>
        <begin position="75"/>
        <end position="113"/>
    </location>
</feature>
<dbReference type="EMBL" id="CDHN01000003">
    <property type="protein sequence ID" value="CEJ91277.1"/>
    <property type="molecule type" value="Genomic_DNA"/>
</dbReference>
<proteinExistence type="inferred from homology"/>
<evidence type="ECO:0000313" key="13">
    <source>
        <dbReference type="Proteomes" id="UP000039046"/>
    </source>
</evidence>
<comment type="subcellular location">
    <subcellularLocation>
        <location evidence="3">Cytoplasm</location>
    </subcellularLocation>
    <subcellularLocation>
        <location evidence="2">Nucleus</location>
    </subcellularLocation>
</comment>
<evidence type="ECO:0000256" key="2">
    <source>
        <dbReference type="ARBA" id="ARBA00004123"/>
    </source>
</evidence>
<dbReference type="GO" id="GO:0005634">
    <property type="term" value="C:nucleus"/>
    <property type="evidence" value="ECO:0007669"/>
    <property type="project" value="UniProtKB-SubCell"/>
</dbReference>
<sequence length="237" mass="25177">MHMPPPVPETEDLYPVLGGAGGGDDFGPRELATDPLDDVFGADESASSAREDGLSATAAHPSDMTRLQNEHATAGYREGVTVAKEKSIQAGFDEGFSLGATIGQAAGQLLGLLEGVAEALKGAASPDTAIAEKMYSEAKSELSSDVIFGKDYWAEDGNWTFPVDALDEKHVLFADVARCHPVIKKWTIQVDAAKSQWAIEPPILEDEGLQATESADITTDETTPITLSQTTNKALDW</sequence>
<dbReference type="PANTHER" id="PTHR18829:SF0">
    <property type="entry name" value="PROTEIN YAE1 HOMOLOG"/>
    <property type="match status" value="1"/>
</dbReference>
<reference evidence="12 13" key="1">
    <citation type="journal article" date="2015" name="Genome Announc.">
        <title>Draft Genome Sequence and Gene Annotation of the Entomopathogenic Fungus Verticillium hemipterigenum.</title>
        <authorList>
            <person name="Horn F."/>
            <person name="Habel A."/>
            <person name="Scharf D.H."/>
            <person name="Dworschak J."/>
            <person name="Brakhage A.A."/>
            <person name="Guthke R."/>
            <person name="Hertweck C."/>
            <person name="Linde J."/>
        </authorList>
    </citation>
    <scope>NUCLEOTIDE SEQUENCE [LARGE SCALE GENOMIC DNA]</scope>
</reference>
<evidence type="ECO:0000256" key="3">
    <source>
        <dbReference type="ARBA" id="ARBA00004496"/>
    </source>
</evidence>
<name>A0A0A1TM47_9HYPO</name>
<dbReference type="STRING" id="1531966.A0A0A1TM47"/>
<dbReference type="Proteomes" id="UP000039046">
    <property type="component" value="Unassembled WGS sequence"/>
</dbReference>
<gene>
    <name evidence="12" type="ORF">VHEMI06999</name>
</gene>
<evidence type="ECO:0000256" key="5">
    <source>
        <dbReference type="ARBA" id="ARBA00011427"/>
    </source>
</evidence>
<evidence type="ECO:0000256" key="4">
    <source>
        <dbReference type="ARBA" id="ARBA00007096"/>
    </source>
</evidence>
<comment type="similarity">
    <text evidence="4">Belongs to the YAE1 family.</text>
</comment>
<evidence type="ECO:0000256" key="6">
    <source>
        <dbReference type="ARBA" id="ARBA00017286"/>
    </source>
</evidence>
<dbReference type="HOGENOM" id="CLU_066684_0_0_1"/>
<dbReference type="PANTHER" id="PTHR18829">
    <property type="entry name" value="PROTEIN YAE1 HOMOLOG"/>
    <property type="match status" value="1"/>
</dbReference>
<evidence type="ECO:0000256" key="1">
    <source>
        <dbReference type="ARBA" id="ARBA00003836"/>
    </source>
</evidence>